<comment type="caution">
    <text evidence="2">The sequence shown here is derived from an EMBL/GenBank/DDBJ whole genome shotgun (WGS) entry which is preliminary data.</text>
</comment>
<protein>
    <submittedName>
        <fullName evidence="2">Uncharacterized protein</fullName>
    </submittedName>
</protein>
<name>A0AAE0G7S6_9CHLO</name>
<organism evidence="2 3">
    <name type="scientific">Cymbomonas tetramitiformis</name>
    <dbReference type="NCBI Taxonomy" id="36881"/>
    <lineage>
        <taxon>Eukaryota</taxon>
        <taxon>Viridiplantae</taxon>
        <taxon>Chlorophyta</taxon>
        <taxon>Pyramimonadophyceae</taxon>
        <taxon>Pyramimonadales</taxon>
        <taxon>Pyramimonadaceae</taxon>
        <taxon>Cymbomonas</taxon>
    </lineage>
</organism>
<feature type="non-terminal residue" evidence="2">
    <location>
        <position position="1"/>
    </location>
</feature>
<accession>A0AAE0G7S6</accession>
<evidence type="ECO:0000313" key="3">
    <source>
        <dbReference type="Proteomes" id="UP001190700"/>
    </source>
</evidence>
<gene>
    <name evidence="2" type="ORF">CYMTET_18575</name>
</gene>
<feature type="compositionally biased region" description="Low complexity" evidence="1">
    <location>
        <begin position="62"/>
        <end position="72"/>
    </location>
</feature>
<feature type="region of interest" description="Disordered" evidence="1">
    <location>
        <begin position="62"/>
        <end position="130"/>
    </location>
</feature>
<feature type="region of interest" description="Disordered" evidence="1">
    <location>
        <begin position="148"/>
        <end position="169"/>
    </location>
</feature>
<sequence length="169" mass="17420">KNPSFNSVTVEKKPGYAIKCVAFSPTRAPPSALPVGNRPLPREFASAMASLQAASGASAQSVVVADEQADPAPADPEPVGSVMTFIAPVPDPPPPLDHAAAGSDGDVAEPAAKTHPTDAAPYPASDSDCEAEPAAMHALLDDDEDWPAFRSTPWIPQFNGSADRRAPAN</sequence>
<evidence type="ECO:0000256" key="1">
    <source>
        <dbReference type="SAM" id="MobiDB-lite"/>
    </source>
</evidence>
<dbReference type="EMBL" id="LGRX02008613">
    <property type="protein sequence ID" value="KAK3273172.1"/>
    <property type="molecule type" value="Genomic_DNA"/>
</dbReference>
<proteinExistence type="predicted"/>
<reference evidence="2 3" key="1">
    <citation type="journal article" date="2015" name="Genome Biol. Evol.">
        <title>Comparative Genomics of a Bacterivorous Green Alga Reveals Evolutionary Causalities and Consequences of Phago-Mixotrophic Mode of Nutrition.</title>
        <authorList>
            <person name="Burns J.A."/>
            <person name="Paasch A."/>
            <person name="Narechania A."/>
            <person name="Kim E."/>
        </authorList>
    </citation>
    <scope>NUCLEOTIDE SEQUENCE [LARGE SCALE GENOMIC DNA]</scope>
    <source>
        <strain evidence="2 3">PLY_AMNH</strain>
    </source>
</reference>
<dbReference type="Proteomes" id="UP001190700">
    <property type="component" value="Unassembled WGS sequence"/>
</dbReference>
<dbReference type="AlphaFoldDB" id="A0AAE0G7S6"/>
<evidence type="ECO:0000313" key="2">
    <source>
        <dbReference type="EMBL" id="KAK3273172.1"/>
    </source>
</evidence>
<keyword evidence="3" id="KW-1185">Reference proteome</keyword>